<evidence type="ECO:0000313" key="3">
    <source>
        <dbReference type="EMBL" id="AHA93384.1"/>
    </source>
</evidence>
<dbReference type="SUPFAM" id="SSF50630">
    <property type="entry name" value="Acid proteases"/>
    <property type="match status" value="1"/>
</dbReference>
<protein>
    <submittedName>
        <fullName evidence="3">F-pol</fullName>
    </submittedName>
</protein>
<dbReference type="EMBL" id="HQ878327">
    <property type="protein sequence ID" value="AHA93384.1"/>
    <property type="molecule type" value="Genomic_DNA"/>
</dbReference>
<gene>
    <name evidence="3" type="primary">HP36</name>
</gene>
<dbReference type="Proteomes" id="UP000325782">
    <property type="component" value="Segment"/>
</dbReference>
<dbReference type="InterPro" id="IPR018061">
    <property type="entry name" value="Retropepsins"/>
</dbReference>
<dbReference type="RefSeq" id="YP_010795575.1">
    <property type="nucleotide sequence ID" value="NC_075701.1"/>
</dbReference>
<dbReference type="PROSITE" id="PS50175">
    <property type="entry name" value="ASP_PROT_RETROV"/>
    <property type="match status" value="1"/>
</dbReference>
<evidence type="ECO:0000259" key="2">
    <source>
        <dbReference type="PROSITE" id="PS50175"/>
    </source>
</evidence>
<evidence type="ECO:0000313" key="4">
    <source>
        <dbReference type="Proteomes" id="UP000325782"/>
    </source>
</evidence>
<reference evidence="3 4" key="1">
    <citation type="journal article" date="2012" name="PLoS ONE">
        <title>The genome of Chelonid herpesvirus 5 harbors atypical genes.</title>
        <authorList>
            <person name="Ackermann M."/>
            <person name="Koriabine M."/>
            <person name="Hartmann-Fritsch F."/>
            <person name="de Jong P.J."/>
            <person name="Lewis T.D."/>
            <person name="Schetle N."/>
            <person name="Work T.M."/>
            <person name="Dagenais J."/>
            <person name="Balazs G.H."/>
            <person name="Leong J.A."/>
        </authorList>
    </citation>
    <scope>NUCLEOTIDE SEQUENCE [LARGE SCALE GENOMIC DNA]</scope>
</reference>
<keyword evidence="1" id="KW-0378">Hydrolase</keyword>
<dbReference type="PROSITE" id="PS00141">
    <property type="entry name" value="ASP_PROTEASE"/>
    <property type="match status" value="1"/>
</dbReference>
<organism evidence="3 4">
    <name type="scientific">Chelonid alphaherpesvirus 5</name>
    <dbReference type="NCBI Taxonomy" id="702736"/>
    <lineage>
        <taxon>Viruses</taxon>
        <taxon>Duplodnaviria</taxon>
        <taxon>Heunggongvirae</taxon>
        <taxon>Peploviricota</taxon>
        <taxon>Herviviricetes</taxon>
        <taxon>Herpesvirales</taxon>
        <taxon>Orthoherpesviridae</taxon>
        <taxon>Alphaherpesvirinae</taxon>
        <taxon>Scutavirus</taxon>
        <taxon>Scutavirus chelonidalpha5</taxon>
    </lineage>
</organism>
<dbReference type="KEGG" id="vg:80532734"/>
<keyword evidence="4" id="KW-1185">Reference proteome</keyword>
<name>V5NXH4_9ALPH</name>
<accession>V5NXH4</accession>
<sequence length="150" mass="16115">MMALVPLSASGETVLSVNDLRLPFLVDTGASVSAIRRADLPDVLPSGESMSAIGISGVPSRLQLSKPLKVGAASQVYQHAFLLSDTLPVNLLGRDLLCKLGCSIFCSPKGVYLRIPRQAEAHLLPLLKSEEPAVRPGLDPTFLHYHLRYA</sequence>
<dbReference type="GeneID" id="80532734"/>
<dbReference type="Pfam" id="PF00077">
    <property type="entry name" value="RVP"/>
    <property type="match status" value="1"/>
</dbReference>
<dbReference type="Gene3D" id="2.40.70.10">
    <property type="entry name" value="Acid Proteases"/>
    <property type="match status" value="1"/>
</dbReference>
<dbReference type="GO" id="GO:0004190">
    <property type="term" value="F:aspartic-type endopeptidase activity"/>
    <property type="evidence" value="ECO:0007669"/>
    <property type="project" value="InterPro"/>
</dbReference>
<dbReference type="InterPro" id="IPR001995">
    <property type="entry name" value="Peptidase_A2_cat"/>
</dbReference>
<dbReference type="GO" id="GO:0006508">
    <property type="term" value="P:proteolysis"/>
    <property type="evidence" value="ECO:0007669"/>
    <property type="project" value="InterPro"/>
</dbReference>
<proteinExistence type="predicted"/>
<feature type="domain" description="Peptidase A2" evidence="2">
    <location>
        <begin position="22"/>
        <end position="96"/>
    </location>
</feature>
<evidence type="ECO:0000256" key="1">
    <source>
        <dbReference type="ARBA" id="ARBA00022801"/>
    </source>
</evidence>
<dbReference type="InterPro" id="IPR001969">
    <property type="entry name" value="Aspartic_peptidase_AS"/>
</dbReference>
<dbReference type="InterPro" id="IPR021109">
    <property type="entry name" value="Peptidase_aspartic_dom_sf"/>
</dbReference>